<dbReference type="PANTHER" id="PTHR30603:SF47">
    <property type="entry name" value="RNA POLYMERASE SIGMA FACTOR SIGD, CHLOROPLASTIC"/>
    <property type="match status" value="1"/>
</dbReference>
<dbReference type="InterPro" id="IPR007630">
    <property type="entry name" value="RNA_pol_sigma70_r4"/>
</dbReference>
<dbReference type="InterPro" id="IPR038087">
    <property type="entry name" value="RNAP_delta_N_dom_sf"/>
</dbReference>
<accession>A0A1F5B2L3</accession>
<gene>
    <name evidence="3" type="ORF">A2819_00575</name>
</gene>
<sequence length="352" mass="40107">MAEENLKNILDEIVKTINPRVREVIEKRFGLRTISYQTLEAIGQNMGITRERVRQIEALGLKQLTNKNTLEPMKPVFELIERHLTAHGGVRSEDSFLKELTEQLFLKEKNRENLINFTLTLGKGKFVYFKETSNWRSAWALGAAHYNQAIALAGALKEKLASQNLLLQNEALFKTAAGLGHAYRQAGDKNLTEQTLKSYVGICRQISQNPFGEWGLISSPEVSPRGVKDKAYLVFKKEKKPLHFTEVANLINKTVFSDRKAHPQTVHNELIKDVRFVLVGRGTYALSDWGYEPGTVRDVLVSILKNSKSGLTREEIIKTVQAKRLVKENTILLNLQNRKVFKKIDDHRFILV</sequence>
<feature type="domain" description="HTH HARE-type" evidence="2">
    <location>
        <begin position="225"/>
        <end position="289"/>
    </location>
</feature>
<dbReference type="Gene3D" id="1.10.10.1250">
    <property type="entry name" value="RNA polymerase, subunit delta, N-terminal domain"/>
    <property type="match status" value="1"/>
</dbReference>
<organism evidence="3 4">
    <name type="scientific">Candidatus Azambacteria bacterium RIFCSPHIGHO2_01_FULL_40_24</name>
    <dbReference type="NCBI Taxonomy" id="1797301"/>
    <lineage>
        <taxon>Bacteria</taxon>
        <taxon>Candidatus Azamiibacteriota</taxon>
    </lineage>
</organism>
<dbReference type="InterPro" id="IPR000943">
    <property type="entry name" value="RNA_pol_sigma70"/>
</dbReference>
<dbReference type="InterPro" id="IPR007759">
    <property type="entry name" value="Asxl_HARE-HTH"/>
</dbReference>
<dbReference type="Gene3D" id="1.10.10.10">
    <property type="entry name" value="Winged helix-like DNA-binding domain superfamily/Winged helix DNA-binding domain"/>
    <property type="match status" value="1"/>
</dbReference>
<proteinExistence type="predicted"/>
<evidence type="ECO:0000313" key="3">
    <source>
        <dbReference type="EMBL" id="OGD24851.1"/>
    </source>
</evidence>
<reference evidence="3 4" key="1">
    <citation type="journal article" date="2016" name="Nat. Commun.">
        <title>Thousands of microbial genomes shed light on interconnected biogeochemical processes in an aquifer system.</title>
        <authorList>
            <person name="Anantharaman K."/>
            <person name="Brown C.T."/>
            <person name="Hug L.A."/>
            <person name="Sharon I."/>
            <person name="Castelle C.J."/>
            <person name="Probst A.J."/>
            <person name="Thomas B.C."/>
            <person name="Singh A."/>
            <person name="Wilkins M.J."/>
            <person name="Karaoz U."/>
            <person name="Brodie E.L."/>
            <person name="Williams K.H."/>
            <person name="Hubbard S.S."/>
            <person name="Banfield J.F."/>
        </authorList>
    </citation>
    <scope>NUCLEOTIDE SEQUENCE [LARGE SCALE GENOMIC DNA]</scope>
</reference>
<dbReference type="GO" id="GO:0003700">
    <property type="term" value="F:DNA-binding transcription factor activity"/>
    <property type="evidence" value="ECO:0007669"/>
    <property type="project" value="InterPro"/>
</dbReference>
<dbReference type="InterPro" id="IPR036388">
    <property type="entry name" value="WH-like_DNA-bd_sf"/>
</dbReference>
<dbReference type="AlphaFoldDB" id="A0A1F5B2L3"/>
<dbReference type="Proteomes" id="UP000176431">
    <property type="component" value="Unassembled WGS sequence"/>
</dbReference>
<name>A0A1F5B2L3_9BACT</name>
<evidence type="ECO:0000256" key="1">
    <source>
        <dbReference type="ARBA" id="ARBA00023163"/>
    </source>
</evidence>
<dbReference type="InterPro" id="IPR050239">
    <property type="entry name" value="Sigma-70_RNA_pol_init_factors"/>
</dbReference>
<dbReference type="Pfam" id="PF05066">
    <property type="entry name" value="HARE-HTH"/>
    <property type="match status" value="1"/>
</dbReference>
<dbReference type="PRINTS" id="PR00046">
    <property type="entry name" value="SIGMA70FCT"/>
</dbReference>
<comment type="caution">
    <text evidence="3">The sequence shown here is derived from an EMBL/GenBank/DDBJ whole genome shotgun (WGS) entry which is preliminary data.</text>
</comment>
<dbReference type="Pfam" id="PF04545">
    <property type="entry name" value="Sigma70_r4"/>
    <property type="match status" value="1"/>
</dbReference>
<protein>
    <recommendedName>
        <fullName evidence="2">HTH HARE-type domain-containing protein</fullName>
    </recommendedName>
</protein>
<dbReference type="CDD" id="cd06171">
    <property type="entry name" value="Sigma70_r4"/>
    <property type="match status" value="1"/>
</dbReference>
<dbReference type="InterPro" id="IPR013324">
    <property type="entry name" value="RNA_pol_sigma_r3/r4-like"/>
</dbReference>
<dbReference type="SUPFAM" id="SSF88659">
    <property type="entry name" value="Sigma3 and sigma4 domains of RNA polymerase sigma factors"/>
    <property type="match status" value="1"/>
</dbReference>
<dbReference type="PANTHER" id="PTHR30603">
    <property type="entry name" value="RNA POLYMERASE SIGMA FACTOR RPO"/>
    <property type="match status" value="1"/>
</dbReference>
<evidence type="ECO:0000259" key="2">
    <source>
        <dbReference type="PROSITE" id="PS51913"/>
    </source>
</evidence>
<evidence type="ECO:0000313" key="4">
    <source>
        <dbReference type="Proteomes" id="UP000176431"/>
    </source>
</evidence>
<dbReference type="GO" id="GO:0006352">
    <property type="term" value="P:DNA-templated transcription initiation"/>
    <property type="evidence" value="ECO:0007669"/>
    <property type="project" value="InterPro"/>
</dbReference>
<keyword evidence="1" id="KW-0804">Transcription</keyword>
<dbReference type="EMBL" id="MEYK01000031">
    <property type="protein sequence ID" value="OGD24851.1"/>
    <property type="molecule type" value="Genomic_DNA"/>
</dbReference>
<dbReference type="PROSITE" id="PS51913">
    <property type="entry name" value="HTH_HARE"/>
    <property type="match status" value="1"/>
</dbReference>